<reference evidence="2 3" key="1">
    <citation type="submission" date="2020-03" db="EMBL/GenBank/DDBJ databases">
        <title>Draft Genome Sequence of 2-Methylisoborneol Producing Pseudanabaena yagii Strain GIHE-NHR1 Isolated from North Han River in South Korea.</title>
        <authorList>
            <person name="Jeong J."/>
        </authorList>
    </citation>
    <scope>NUCLEOTIDE SEQUENCE [LARGE SCALE GENOMIC DNA]</scope>
    <source>
        <strain evidence="2 3">GIHE-NHR1</strain>
    </source>
</reference>
<name>A0ABX1LPP5_9CYAN</name>
<gene>
    <name evidence="2" type="ORF">HC246_08700</name>
</gene>
<sequence>MIFKNKIYHCSASAAVAGGGIKTYINGLYAAMPDTFAEEIIANPLDYDQSHFQLLHIHESNGLLHLRNHCPAVFTAHNHDVYCASGSKYFTVTKSSCDRLLNGWGCTWGHFVDGCGSRRPPQVLKNWQRAITELNALKKLEILTIANSEYVRSQLIANGLPASQVVTLRCGIAEPTSIHRELTEEVHQQKRILFAGRIVPDKGLDWLLKAMPLIDPQIQLDIAGDGWAMPKVFQLAEDLKICDRITWHGWCQGEKLEDLYRNSFAVIFPSVWPEPAGLVTLEAYVRFRAVIASDVGGIPEHIQDGKTGVLVAPNQVEQLATAINELAINFDKARVLGIAGNELFHNEFTLAIHAQKLSEIYELAIAQFNQK</sequence>
<evidence type="ECO:0000313" key="2">
    <source>
        <dbReference type="EMBL" id="NMF58098.1"/>
    </source>
</evidence>
<proteinExistence type="predicted"/>
<keyword evidence="3" id="KW-1185">Reference proteome</keyword>
<comment type="caution">
    <text evidence="2">The sequence shown here is derived from an EMBL/GenBank/DDBJ whole genome shotgun (WGS) entry which is preliminary data.</text>
</comment>
<protein>
    <submittedName>
        <fullName evidence="2">Glycosyltransferase family 4 protein</fullName>
    </submittedName>
</protein>
<evidence type="ECO:0000259" key="1">
    <source>
        <dbReference type="Pfam" id="PF00534"/>
    </source>
</evidence>
<feature type="domain" description="Glycosyl transferase family 1" evidence="1">
    <location>
        <begin position="183"/>
        <end position="336"/>
    </location>
</feature>
<dbReference type="Pfam" id="PF00534">
    <property type="entry name" value="Glycos_transf_1"/>
    <property type="match status" value="1"/>
</dbReference>
<dbReference type="PANTHER" id="PTHR45947:SF3">
    <property type="entry name" value="SULFOQUINOVOSYL TRANSFERASE SQD2"/>
    <property type="match status" value="1"/>
</dbReference>
<dbReference type="InterPro" id="IPR001296">
    <property type="entry name" value="Glyco_trans_1"/>
</dbReference>
<dbReference type="RefSeq" id="WP_169363038.1">
    <property type="nucleotide sequence ID" value="NZ_JAAVJL010000001.1"/>
</dbReference>
<evidence type="ECO:0000313" key="3">
    <source>
        <dbReference type="Proteomes" id="UP000738376"/>
    </source>
</evidence>
<dbReference type="PANTHER" id="PTHR45947">
    <property type="entry name" value="SULFOQUINOVOSYL TRANSFERASE SQD2"/>
    <property type="match status" value="1"/>
</dbReference>
<dbReference type="InterPro" id="IPR050194">
    <property type="entry name" value="Glycosyltransferase_grp1"/>
</dbReference>
<dbReference type="SUPFAM" id="SSF53756">
    <property type="entry name" value="UDP-Glycosyltransferase/glycogen phosphorylase"/>
    <property type="match status" value="1"/>
</dbReference>
<dbReference type="CDD" id="cd03801">
    <property type="entry name" value="GT4_PimA-like"/>
    <property type="match status" value="1"/>
</dbReference>
<dbReference type="EMBL" id="JAAVJL010000001">
    <property type="protein sequence ID" value="NMF58098.1"/>
    <property type="molecule type" value="Genomic_DNA"/>
</dbReference>
<organism evidence="2 3">
    <name type="scientific">Pseudanabaena yagii GIHE-NHR1</name>
    <dbReference type="NCBI Taxonomy" id="2722753"/>
    <lineage>
        <taxon>Bacteria</taxon>
        <taxon>Bacillati</taxon>
        <taxon>Cyanobacteriota</taxon>
        <taxon>Cyanophyceae</taxon>
        <taxon>Pseudanabaenales</taxon>
        <taxon>Pseudanabaenaceae</taxon>
        <taxon>Pseudanabaena</taxon>
        <taxon>Pseudanabaena yagii</taxon>
    </lineage>
</organism>
<dbReference type="Proteomes" id="UP000738376">
    <property type="component" value="Unassembled WGS sequence"/>
</dbReference>
<dbReference type="Gene3D" id="3.40.50.2000">
    <property type="entry name" value="Glycogen Phosphorylase B"/>
    <property type="match status" value="2"/>
</dbReference>
<accession>A0ABX1LPP5</accession>